<comment type="similarity">
    <text evidence="1">Belongs to the bactofilin family.</text>
</comment>
<dbReference type="InterPro" id="IPR007607">
    <property type="entry name" value="BacA/B"/>
</dbReference>
<dbReference type="PANTHER" id="PTHR35024">
    <property type="entry name" value="HYPOTHETICAL CYTOSOLIC PROTEIN"/>
    <property type="match status" value="1"/>
</dbReference>
<dbReference type="Proteomes" id="UP000273022">
    <property type="component" value="Unassembled WGS sequence"/>
</dbReference>
<organism evidence="2 3">
    <name type="scientific">Parashewanella spongiae</name>
    <dbReference type="NCBI Taxonomy" id="342950"/>
    <lineage>
        <taxon>Bacteria</taxon>
        <taxon>Pseudomonadati</taxon>
        <taxon>Pseudomonadota</taxon>
        <taxon>Gammaproteobacteria</taxon>
        <taxon>Alteromonadales</taxon>
        <taxon>Shewanellaceae</taxon>
        <taxon>Parashewanella</taxon>
    </lineage>
</organism>
<dbReference type="OrthoDB" id="7352220at2"/>
<dbReference type="RefSeq" id="WP_121853364.1">
    <property type="nucleotide sequence ID" value="NZ_CP037952.1"/>
</dbReference>
<reference evidence="2 3" key="1">
    <citation type="submission" date="2018-09" db="EMBL/GenBank/DDBJ databases">
        <title>Phylogeny of the Shewanellaceae, and recommendation for two new genera, Pseudoshewanella and Parashewanella.</title>
        <authorList>
            <person name="Wang G."/>
        </authorList>
    </citation>
    <scope>NUCLEOTIDE SEQUENCE [LARGE SCALE GENOMIC DNA]</scope>
    <source>
        <strain evidence="2 3">KCTC 22492</strain>
    </source>
</reference>
<dbReference type="PANTHER" id="PTHR35024:SF4">
    <property type="entry name" value="POLYMER-FORMING CYTOSKELETAL PROTEIN"/>
    <property type="match status" value="1"/>
</dbReference>
<gene>
    <name evidence="2" type="ORF">D5R81_09230</name>
</gene>
<name>A0A3A6TQG1_9GAMM</name>
<sequence length="135" mass="14303">MFGKKHTSAELTYIAPGTKVTGETVFAGDALIGGRLIGTITSKCKIIIEEDGRVDGEVDCVEVFISGHFNGKLHCDKLTITNSGIFEGEVSSASIEISEGGQFIGTRLTAKTVEKKKAKFVVEPDTKAAPIEAAQ</sequence>
<proteinExistence type="inferred from homology"/>
<dbReference type="AlphaFoldDB" id="A0A3A6TQG1"/>
<protein>
    <submittedName>
        <fullName evidence="2">Polymer-forming cytoskeletal protein</fullName>
    </submittedName>
</protein>
<dbReference type="Pfam" id="PF04519">
    <property type="entry name" value="Bactofilin"/>
    <property type="match status" value="1"/>
</dbReference>
<keyword evidence="3" id="KW-1185">Reference proteome</keyword>
<evidence type="ECO:0000256" key="1">
    <source>
        <dbReference type="ARBA" id="ARBA00044755"/>
    </source>
</evidence>
<evidence type="ECO:0000313" key="3">
    <source>
        <dbReference type="Proteomes" id="UP000273022"/>
    </source>
</evidence>
<accession>A0A3A6TQG1</accession>
<dbReference type="EMBL" id="QYYH01000048">
    <property type="protein sequence ID" value="RJY16388.1"/>
    <property type="molecule type" value="Genomic_DNA"/>
</dbReference>
<evidence type="ECO:0000313" key="2">
    <source>
        <dbReference type="EMBL" id="RJY16388.1"/>
    </source>
</evidence>
<comment type="caution">
    <text evidence="2">The sequence shown here is derived from an EMBL/GenBank/DDBJ whole genome shotgun (WGS) entry which is preliminary data.</text>
</comment>